<keyword evidence="2" id="KW-0963">Cytoplasm</keyword>
<dbReference type="Proteomes" id="UP001630127">
    <property type="component" value="Unassembled WGS sequence"/>
</dbReference>
<comment type="caution">
    <text evidence="5">The sequence shown here is derived from an EMBL/GenBank/DDBJ whole genome shotgun (WGS) entry which is preliminary data.</text>
</comment>
<proteinExistence type="predicted"/>
<dbReference type="InterPro" id="IPR001202">
    <property type="entry name" value="WW_dom"/>
</dbReference>
<evidence type="ECO:0000256" key="2">
    <source>
        <dbReference type="ARBA" id="ARBA00022490"/>
    </source>
</evidence>
<organism evidence="5 6">
    <name type="scientific">Cinchona calisaya</name>
    <dbReference type="NCBI Taxonomy" id="153742"/>
    <lineage>
        <taxon>Eukaryota</taxon>
        <taxon>Viridiplantae</taxon>
        <taxon>Streptophyta</taxon>
        <taxon>Embryophyta</taxon>
        <taxon>Tracheophyta</taxon>
        <taxon>Spermatophyta</taxon>
        <taxon>Magnoliopsida</taxon>
        <taxon>eudicotyledons</taxon>
        <taxon>Gunneridae</taxon>
        <taxon>Pentapetalae</taxon>
        <taxon>asterids</taxon>
        <taxon>lamiids</taxon>
        <taxon>Gentianales</taxon>
        <taxon>Rubiaceae</taxon>
        <taxon>Cinchonoideae</taxon>
        <taxon>Cinchoneae</taxon>
        <taxon>Cinchona</taxon>
    </lineage>
</organism>
<evidence type="ECO:0000256" key="3">
    <source>
        <dbReference type="SAM" id="MobiDB-lite"/>
    </source>
</evidence>
<protein>
    <recommendedName>
        <fullName evidence="4">WW domain-containing protein</fullName>
    </recommendedName>
</protein>
<dbReference type="EMBL" id="JBJUIK010000011">
    <property type="protein sequence ID" value="KAL3514140.1"/>
    <property type="molecule type" value="Genomic_DNA"/>
</dbReference>
<dbReference type="GO" id="GO:0005737">
    <property type="term" value="C:cytoplasm"/>
    <property type="evidence" value="ECO:0007669"/>
    <property type="project" value="UniProtKB-SubCell"/>
</dbReference>
<dbReference type="PANTHER" id="PTHR14791:SF42">
    <property type="entry name" value="F16L1.2 PROTEIN"/>
    <property type="match status" value="1"/>
</dbReference>
<evidence type="ECO:0000313" key="5">
    <source>
        <dbReference type="EMBL" id="KAL3514140.1"/>
    </source>
</evidence>
<evidence type="ECO:0000256" key="1">
    <source>
        <dbReference type="ARBA" id="ARBA00004496"/>
    </source>
</evidence>
<dbReference type="InterPro" id="IPR036020">
    <property type="entry name" value="WW_dom_sf"/>
</dbReference>
<dbReference type="SUPFAM" id="SSF51045">
    <property type="entry name" value="WW domain"/>
    <property type="match status" value="1"/>
</dbReference>
<dbReference type="InterPro" id="IPR051105">
    <property type="entry name" value="WWC/KIBRA_Hippo_Reg"/>
</dbReference>
<feature type="compositionally biased region" description="Basic and acidic residues" evidence="3">
    <location>
        <begin position="40"/>
        <end position="50"/>
    </location>
</feature>
<evidence type="ECO:0000313" key="6">
    <source>
        <dbReference type="Proteomes" id="UP001630127"/>
    </source>
</evidence>
<dbReference type="AlphaFoldDB" id="A0ABD2Z748"/>
<feature type="domain" description="WW" evidence="4">
    <location>
        <begin position="70"/>
        <end position="104"/>
    </location>
</feature>
<dbReference type="PANTHER" id="PTHR14791">
    <property type="entry name" value="BOMB/KIRA PROTEINS"/>
    <property type="match status" value="1"/>
</dbReference>
<reference evidence="5 6" key="1">
    <citation type="submission" date="2024-11" db="EMBL/GenBank/DDBJ databases">
        <title>A near-complete genome assembly of Cinchona calisaya.</title>
        <authorList>
            <person name="Lian D.C."/>
            <person name="Zhao X.W."/>
            <person name="Wei L."/>
        </authorList>
    </citation>
    <scope>NUCLEOTIDE SEQUENCE [LARGE SCALE GENOMIC DNA]</scope>
    <source>
        <tissue evidence="5">Nenye</tissue>
    </source>
</reference>
<accession>A0ABD2Z748</accession>
<evidence type="ECO:0000259" key="4">
    <source>
        <dbReference type="PROSITE" id="PS50020"/>
    </source>
</evidence>
<feature type="region of interest" description="Disordered" evidence="3">
    <location>
        <begin position="26"/>
        <end position="50"/>
    </location>
</feature>
<feature type="region of interest" description="Disordered" evidence="3">
    <location>
        <begin position="100"/>
        <end position="123"/>
    </location>
</feature>
<gene>
    <name evidence="5" type="ORF">ACH5RR_026857</name>
</gene>
<comment type="subcellular location">
    <subcellularLocation>
        <location evidence="1">Cytoplasm</location>
    </subcellularLocation>
</comment>
<keyword evidence="6" id="KW-1185">Reference proteome</keyword>
<sequence length="241" mass="27388">MVSLHSPLSPSRKKIIPDFENLFKKRKLNDDDDHPQDQVQKTRDHHHEINPFKGQVMIKSTPDTELHLVTPIPLEWQRCLDIKSGQLYFYNTRTNKRMLTDPRSSLEPIPPPPSHGHGHGHMSLDLELNLPCSSSYENQVTDIFTKDNSDITSNSSSDHHQLIRNSSTTKIDNNNNDGGLTRSPSWLTFEGEQEMVAAACKKCHMLVMMCKSSPSCPNCKFMHPLEPSTPKLLKPRLSLLC</sequence>
<dbReference type="PROSITE" id="PS50020">
    <property type="entry name" value="WW_DOMAIN_2"/>
    <property type="match status" value="1"/>
</dbReference>
<name>A0ABD2Z748_9GENT</name>